<dbReference type="AlphaFoldDB" id="A0AAX6FIQ6"/>
<reference evidence="2" key="1">
    <citation type="journal article" date="2023" name="GigaByte">
        <title>Genome assembly of the bearded iris, Iris pallida Lam.</title>
        <authorList>
            <person name="Bruccoleri R.E."/>
            <person name="Oakeley E.J."/>
            <person name="Faust A.M.E."/>
            <person name="Altorfer M."/>
            <person name="Dessus-Babus S."/>
            <person name="Burckhardt D."/>
            <person name="Oertli M."/>
            <person name="Naumann U."/>
            <person name="Petersen F."/>
            <person name="Wong J."/>
        </authorList>
    </citation>
    <scope>NUCLEOTIDE SEQUENCE</scope>
    <source>
        <strain evidence="2">GSM-AAB239-AS_SAM_17_03QT</strain>
    </source>
</reference>
<gene>
    <name evidence="2" type="ORF">M6B38_419310</name>
</gene>
<dbReference type="GO" id="GO:0016301">
    <property type="term" value="F:kinase activity"/>
    <property type="evidence" value="ECO:0007669"/>
    <property type="project" value="UniProtKB-KW"/>
</dbReference>
<keyword evidence="2" id="KW-0418">Kinase</keyword>
<evidence type="ECO:0000313" key="3">
    <source>
        <dbReference type="Proteomes" id="UP001140949"/>
    </source>
</evidence>
<feature type="region of interest" description="Disordered" evidence="1">
    <location>
        <begin position="1"/>
        <end position="30"/>
    </location>
</feature>
<feature type="compositionally biased region" description="Low complexity" evidence="1">
    <location>
        <begin position="94"/>
        <end position="107"/>
    </location>
</feature>
<name>A0AAX6FIQ6_IRIPA</name>
<dbReference type="EMBL" id="JANAVB010028398">
    <property type="protein sequence ID" value="KAJ6816028.1"/>
    <property type="molecule type" value="Genomic_DNA"/>
</dbReference>
<accession>A0AAX6FIQ6</accession>
<comment type="caution">
    <text evidence="2">The sequence shown here is derived from an EMBL/GenBank/DDBJ whole genome shotgun (WGS) entry which is preliminary data.</text>
</comment>
<dbReference type="InterPro" id="IPR037218">
    <property type="entry name" value="PTPA_sf"/>
</dbReference>
<evidence type="ECO:0000256" key="1">
    <source>
        <dbReference type="SAM" id="MobiDB-lite"/>
    </source>
</evidence>
<keyword evidence="2" id="KW-0808">Transferase</keyword>
<proteinExistence type="predicted"/>
<keyword evidence="3" id="KW-1185">Reference proteome</keyword>
<keyword evidence="2" id="KW-0675">Receptor</keyword>
<sequence>MNMSSGPAPAPNSPPSSSTPSATPSRVDYGTGHESALAAFLFRLARPGLVQEAVQHARVPRVFATLPRPHAEGCSSRLQHSLEPARGVARGSRRLPVPVRSSSSSRPRGSRRRGRPRSTRRRRTTSAGCRCGRRRTSGC</sequence>
<feature type="compositionally biased region" description="Basic residues" evidence="1">
    <location>
        <begin position="108"/>
        <end position="124"/>
    </location>
</feature>
<dbReference type="Proteomes" id="UP001140949">
    <property type="component" value="Unassembled WGS sequence"/>
</dbReference>
<evidence type="ECO:0000313" key="2">
    <source>
        <dbReference type="EMBL" id="KAJ6816028.1"/>
    </source>
</evidence>
<feature type="region of interest" description="Disordered" evidence="1">
    <location>
        <begin position="69"/>
        <end position="139"/>
    </location>
</feature>
<dbReference type="SUPFAM" id="SSF140984">
    <property type="entry name" value="PTPA-like"/>
    <property type="match status" value="1"/>
</dbReference>
<organism evidence="2 3">
    <name type="scientific">Iris pallida</name>
    <name type="common">Sweet iris</name>
    <dbReference type="NCBI Taxonomy" id="29817"/>
    <lineage>
        <taxon>Eukaryota</taxon>
        <taxon>Viridiplantae</taxon>
        <taxon>Streptophyta</taxon>
        <taxon>Embryophyta</taxon>
        <taxon>Tracheophyta</taxon>
        <taxon>Spermatophyta</taxon>
        <taxon>Magnoliopsida</taxon>
        <taxon>Liliopsida</taxon>
        <taxon>Asparagales</taxon>
        <taxon>Iridaceae</taxon>
        <taxon>Iridoideae</taxon>
        <taxon>Irideae</taxon>
        <taxon>Iris</taxon>
    </lineage>
</organism>
<protein>
    <submittedName>
        <fullName evidence="2">Proline-rich receptor-like protein kinase PERK1</fullName>
    </submittedName>
</protein>
<dbReference type="GO" id="GO:0019211">
    <property type="term" value="F:phosphatase activator activity"/>
    <property type="evidence" value="ECO:0007669"/>
    <property type="project" value="InterPro"/>
</dbReference>
<feature type="compositionally biased region" description="Low complexity" evidence="1">
    <location>
        <begin position="15"/>
        <end position="25"/>
    </location>
</feature>
<reference evidence="2" key="2">
    <citation type="submission" date="2023-04" db="EMBL/GenBank/DDBJ databases">
        <authorList>
            <person name="Bruccoleri R.E."/>
            <person name="Oakeley E.J."/>
            <person name="Faust A.-M."/>
            <person name="Dessus-Babus S."/>
            <person name="Altorfer M."/>
            <person name="Burckhardt D."/>
            <person name="Oertli M."/>
            <person name="Naumann U."/>
            <person name="Petersen F."/>
            <person name="Wong J."/>
        </authorList>
    </citation>
    <scope>NUCLEOTIDE SEQUENCE</scope>
    <source>
        <strain evidence="2">GSM-AAB239-AS_SAM_17_03QT</strain>
        <tissue evidence="2">Leaf</tissue>
    </source>
</reference>